<reference evidence="5 6" key="1">
    <citation type="submission" date="2023-03" db="EMBL/GenBank/DDBJ databases">
        <title>Bacillus Genome Sequencing.</title>
        <authorList>
            <person name="Dunlap C."/>
        </authorList>
    </citation>
    <scope>NUCLEOTIDE SEQUENCE [LARGE SCALE GENOMIC DNA]</scope>
    <source>
        <strain evidence="5 6">BD-525</strain>
    </source>
</reference>
<dbReference type="RefSeq" id="WP_326090162.1">
    <property type="nucleotide sequence ID" value="NZ_JARLKZ010000016.1"/>
</dbReference>
<dbReference type="Gene3D" id="3.60.21.10">
    <property type="match status" value="1"/>
</dbReference>
<name>A0ABU6GRI8_9BACL</name>
<dbReference type="GO" id="GO:0016787">
    <property type="term" value="F:hydrolase activity"/>
    <property type="evidence" value="ECO:0007669"/>
    <property type="project" value="UniProtKB-KW"/>
</dbReference>
<feature type="domain" description="Calcineurin-like phosphoesterase" evidence="3">
    <location>
        <begin position="6"/>
        <end position="220"/>
    </location>
</feature>
<evidence type="ECO:0000259" key="4">
    <source>
        <dbReference type="Pfam" id="PF02872"/>
    </source>
</evidence>
<comment type="caution">
    <text evidence="5">The sequence shown here is derived from an EMBL/GenBank/DDBJ whole genome shotgun (WGS) entry which is preliminary data.</text>
</comment>
<dbReference type="InterPro" id="IPR006179">
    <property type="entry name" value="5_nucleotidase/apyrase"/>
</dbReference>
<gene>
    <name evidence="5" type="ORF">P4H66_21505</name>
</gene>
<dbReference type="SUPFAM" id="SSF55816">
    <property type="entry name" value="5'-nucleotidase (syn. UDP-sugar hydrolase), C-terminal domain"/>
    <property type="match status" value="1"/>
</dbReference>
<keyword evidence="2 5" id="KW-0378">Hydrolase</keyword>
<dbReference type="InterPro" id="IPR004843">
    <property type="entry name" value="Calcineurin-like_PHP"/>
</dbReference>
<dbReference type="Pfam" id="PF00149">
    <property type="entry name" value="Metallophos"/>
    <property type="match status" value="1"/>
</dbReference>
<sequence length="480" mass="53828">MNTKLTLLQQNDTHGCLEAHPEFFWHSDRPVYRNAGGFDRIASYVKQLRKRSSNVLFVDGGDVFHGTAPLVLSEGNMMTELLNAMGLDAMVPGNWDYAYGPEQLHRLSTQLKFPVLAANLHSNDPNLIYEPYVIKEFQGCRVGIVGLTYPHVHETMPPSFSEHVKFTLGTTELTTLIPRLRAEEHVDLIVVLSHMGLPLDIKLASLVPGIDILLSGHSHDRIERPIVTNGTFIVQSGANGSFIGRIDLEYDGTRITEIRHELVTLFEDEYASDPETADIIQRIISPYADILSPAAGKLMTPLHRMTLNEAPMDRLITDAYKHATGADVTFSHGWRYGAPVLPGTLATKDLYNIIPTNPRIFMMELEGKDILNALETNLEQVMAPDPFQQKGGYLLRSSNLAMAFKPYNPRGHRIQHIEIGGRELDLHKTYRVAGGGEQVLKKYKEGRKLLEIDAHEAIRAYLDHFPQGLAVDDKIYIHNI</sequence>
<keyword evidence="1" id="KW-0732">Signal</keyword>
<proteinExistence type="inferred from homology"/>
<dbReference type="Gene3D" id="3.90.780.10">
    <property type="entry name" value="5'-Nucleotidase, C-terminal domain"/>
    <property type="match status" value="1"/>
</dbReference>
<dbReference type="InterPro" id="IPR029052">
    <property type="entry name" value="Metallo-depent_PP-like"/>
</dbReference>
<keyword evidence="6" id="KW-1185">Reference proteome</keyword>
<dbReference type="Proteomes" id="UP001344632">
    <property type="component" value="Unassembled WGS sequence"/>
</dbReference>
<evidence type="ECO:0000256" key="1">
    <source>
        <dbReference type="ARBA" id="ARBA00022729"/>
    </source>
</evidence>
<dbReference type="InterPro" id="IPR008334">
    <property type="entry name" value="5'-Nucleotdase_C"/>
</dbReference>
<dbReference type="EMBL" id="JARLKZ010000016">
    <property type="protein sequence ID" value="MEC0242389.1"/>
    <property type="molecule type" value="Genomic_DNA"/>
</dbReference>
<evidence type="ECO:0000313" key="6">
    <source>
        <dbReference type="Proteomes" id="UP001344632"/>
    </source>
</evidence>
<evidence type="ECO:0000256" key="2">
    <source>
        <dbReference type="RuleBase" id="RU362119"/>
    </source>
</evidence>
<evidence type="ECO:0000313" key="5">
    <source>
        <dbReference type="EMBL" id="MEC0242389.1"/>
    </source>
</evidence>
<dbReference type="InterPro" id="IPR036907">
    <property type="entry name" value="5'-Nucleotdase_C_sf"/>
</dbReference>
<dbReference type="SUPFAM" id="SSF56300">
    <property type="entry name" value="Metallo-dependent phosphatases"/>
    <property type="match status" value="1"/>
</dbReference>
<organism evidence="5 6">
    <name type="scientific">Paenibacillus dokdonensis</name>
    <dbReference type="NCBI Taxonomy" id="2567944"/>
    <lineage>
        <taxon>Bacteria</taxon>
        <taxon>Bacillati</taxon>
        <taxon>Bacillota</taxon>
        <taxon>Bacilli</taxon>
        <taxon>Bacillales</taxon>
        <taxon>Paenibacillaceae</taxon>
        <taxon>Paenibacillus</taxon>
    </lineage>
</organism>
<dbReference type="PRINTS" id="PR01607">
    <property type="entry name" value="APYRASEFAMLY"/>
</dbReference>
<accession>A0ABU6GRI8</accession>
<feature type="domain" description="5'-Nucleotidase C-terminal" evidence="4">
    <location>
        <begin position="306"/>
        <end position="433"/>
    </location>
</feature>
<evidence type="ECO:0000259" key="3">
    <source>
        <dbReference type="Pfam" id="PF00149"/>
    </source>
</evidence>
<keyword evidence="2" id="KW-0547">Nucleotide-binding</keyword>
<dbReference type="Pfam" id="PF02872">
    <property type="entry name" value="5_nucleotid_C"/>
    <property type="match status" value="1"/>
</dbReference>
<dbReference type="PANTHER" id="PTHR11575:SF42">
    <property type="entry name" value="SULFUR OXIDATION PROTEIN SOXB"/>
    <property type="match status" value="1"/>
</dbReference>
<comment type="similarity">
    <text evidence="2">Belongs to the 5'-nucleotidase family.</text>
</comment>
<dbReference type="PANTHER" id="PTHR11575">
    <property type="entry name" value="5'-NUCLEOTIDASE-RELATED"/>
    <property type="match status" value="1"/>
</dbReference>
<protein>
    <submittedName>
        <fullName evidence="5">Bifunctional UDP-sugar hydrolase/5'-nucleotidase</fullName>
    </submittedName>
</protein>